<evidence type="ECO:0000313" key="2">
    <source>
        <dbReference type="EMBL" id="SVB39071.1"/>
    </source>
</evidence>
<accession>A0A382DMU6</accession>
<name>A0A382DMU6_9ZZZZ</name>
<proteinExistence type="predicted"/>
<dbReference type="AlphaFoldDB" id="A0A382DMU6"/>
<keyword evidence="1" id="KW-0472">Membrane</keyword>
<feature type="transmembrane region" description="Helical" evidence="1">
    <location>
        <begin position="6"/>
        <end position="26"/>
    </location>
</feature>
<keyword evidence="1" id="KW-1133">Transmembrane helix</keyword>
<gene>
    <name evidence="2" type="ORF">METZ01_LOCUS191925</name>
</gene>
<keyword evidence="1" id="KW-0812">Transmembrane</keyword>
<organism evidence="2">
    <name type="scientific">marine metagenome</name>
    <dbReference type="NCBI Taxonomy" id="408172"/>
    <lineage>
        <taxon>unclassified sequences</taxon>
        <taxon>metagenomes</taxon>
        <taxon>ecological metagenomes</taxon>
    </lineage>
</organism>
<dbReference type="EMBL" id="UINC01039916">
    <property type="protein sequence ID" value="SVB39071.1"/>
    <property type="molecule type" value="Genomic_DNA"/>
</dbReference>
<reference evidence="2" key="1">
    <citation type="submission" date="2018-05" db="EMBL/GenBank/DDBJ databases">
        <authorList>
            <person name="Lanie J.A."/>
            <person name="Ng W.-L."/>
            <person name="Kazmierczak K.M."/>
            <person name="Andrzejewski T.M."/>
            <person name="Davidsen T.M."/>
            <person name="Wayne K.J."/>
            <person name="Tettelin H."/>
            <person name="Glass J.I."/>
            <person name="Rusch D."/>
            <person name="Podicherti R."/>
            <person name="Tsui H.-C.T."/>
            <person name="Winkler M.E."/>
        </authorList>
    </citation>
    <scope>NUCLEOTIDE SEQUENCE</scope>
</reference>
<feature type="non-terminal residue" evidence="2">
    <location>
        <position position="28"/>
    </location>
</feature>
<sequence>MCRDLLIPNLWVKAGRFLGAFLFFVLSI</sequence>
<evidence type="ECO:0000256" key="1">
    <source>
        <dbReference type="SAM" id="Phobius"/>
    </source>
</evidence>
<protein>
    <submittedName>
        <fullName evidence="2">Uncharacterized protein</fullName>
    </submittedName>
</protein>